<evidence type="ECO:0000313" key="2">
    <source>
        <dbReference type="Proteomes" id="UP000009168"/>
    </source>
</evidence>
<organism evidence="1 2">
    <name type="scientific">Tetrahymena thermophila (strain SB210)</name>
    <dbReference type="NCBI Taxonomy" id="312017"/>
    <lineage>
        <taxon>Eukaryota</taxon>
        <taxon>Sar</taxon>
        <taxon>Alveolata</taxon>
        <taxon>Ciliophora</taxon>
        <taxon>Intramacronucleata</taxon>
        <taxon>Oligohymenophorea</taxon>
        <taxon>Hymenostomatida</taxon>
        <taxon>Tetrahymenina</taxon>
        <taxon>Tetrahymenidae</taxon>
        <taxon>Tetrahymena</taxon>
    </lineage>
</organism>
<gene>
    <name evidence="1" type="ORF">TTHERM_00355630</name>
</gene>
<protein>
    <recommendedName>
        <fullName evidence="3">Kinase domain protein</fullName>
    </recommendedName>
</protein>
<proteinExistence type="predicted"/>
<dbReference type="Gene3D" id="3.80.10.10">
    <property type="entry name" value="Ribonuclease Inhibitor"/>
    <property type="match status" value="2"/>
</dbReference>
<evidence type="ECO:0008006" key="3">
    <source>
        <dbReference type="Google" id="ProtNLM"/>
    </source>
</evidence>
<dbReference type="InterPro" id="IPR032675">
    <property type="entry name" value="LRR_dom_sf"/>
</dbReference>
<dbReference type="GeneID" id="7837311"/>
<name>Q22Y08_TETTS</name>
<dbReference type="RefSeq" id="XP_001010461.2">
    <property type="nucleotide sequence ID" value="XM_001010461.2"/>
</dbReference>
<keyword evidence="2" id="KW-1185">Reference proteome</keyword>
<accession>Q22Y08</accession>
<dbReference type="EMBL" id="GG662749">
    <property type="protein sequence ID" value="EAR90216.2"/>
    <property type="molecule type" value="Genomic_DNA"/>
</dbReference>
<dbReference type="HOGENOM" id="CLU_2311802_0_0_1"/>
<reference evidence="2" key="1">
    <citation type="journal article" date="2006" name="PLoS Biol.">
        <title>Macronuclear genome sequence of the ciliate Tetrahymena thermophila, a model eukaryote.</title>
        <authorList>
            <person name="Eisen J.A."/>
            <person name="Coyne R.S."/>
            <person name="Wu M."/>
            <person name="Wu D."/>
            <person name="Thiagarajan M."/>
            <person name="Wortman J.R."/>
            <person name="Badger J.H."/>
            <person name="Ren Q."/>
            <person name="Amedeo P."/>
            <person name="Jones K.M."/>
            <person name="Tallon L.J."/>
            <person name="Delcher A.L."/>
            <person name="Salzberg S.L."/>
            <person name="Silva J.C."/>
            <person name="Haas B.J."/>
            <person name="Majoros W.H."/>
            <person name="Farzad M."/>
            <person name="Carlton J.M."/>
            <person name="Smith R.K. Jr."/>
            <person name="Garg J."/>
            <person name="Pearlman R.E."/>
            <person name="Karrer K.M."/>
            <person name="Sun L."/>
            <person name="Manning G."/>
            <person name="Elde N.C."/>
            <person name="Turkewitz A.P."/>
            <person name="Asai D.J."/>
            <person name="Wilkes D.E."/>
            <person name="Wang Y."/>
            <person name="Cai H."/>
            <person name="Collins K."/>
            <person name="Stewart B.A."/>
            <person name="Lee S.R."/>
            <person name="Wilamowska K."/>
            <person name="Weinberg Z."/>
            <person name="Ruzzo W.L."/>
            <person name="Wloga D."/>
            <person name="Gaertig J."/>
            <person name="Frankel J."/>
            <person name="Tsao C.-C."/>
            <person name="Gorovsky M.A."/>
            <person name="Keeling P.J."/>
            <person name="Waller R.F."/>
            <person name="Patron N.J."/>
            <person name="Cherry J.M."/>
            <person name="Stover N.A."/>
            <person name="Krieger C.J."/>
            <person name="del Toro C."/>
            <person name="Ryder H.F."/>
            <person name="Williamson S.C."/>
            <person name="Barbeau R.A."/>
            <person name="Hamilton E.P."/>
            <person name="Orias E."/>
        </authorList>
    </citation>
    <scope>NUCLEOTIDE SEQUENCE [LARGE SCALE GENOMIC DNA]</scope>
    <source>
        <strain evidence="2">SB210</strain>
    </source>
</reference>
<dbReference type="SUPFAM" id="SSF52047">
    <property type="entry name" value="RNI-like"/>
    <property type="match status" value="1"/>
</dbReference>
<evidence type="ECO:0000313" key="1">
    <source>
        <dbReference type="EMBL" id="EAR90216.2"/>
    </source>
</evidence>
<dbReference type="AlphaFoldDB" id="Q22Y08"/>
<dbReference type="KEGG" id="tet:TTHERM_00355630"/>
<dbReference type="Proteomes" id="UP000009168">
    <property type="component" value="Unassembled WGS sequence"/>
</dbReference>
<sequence length="278" mass="32398">MRRLKEIVNHKKLNKTFDLVYENIKHGQNYQLLISAMEQIQELQSFDLILGSDRPSHDQNEIKEQGAIIISEQVAKSQILEKIYIKLNKNNIGNQGVFILFEGISKSQKIKTIKIDLTENDIEDIGLSYLGQSIKNLPQLQSLNLNLSKNQISIKGIEQLFEELIQCKSLTYLTLNIIEDLEKKNIIHAKQIGEYLSKCKNLKYFSLFLEKVRKSFQNSQCDCKDFSSQIRMCDQITFLDIQIIGHIGYYQNNKSFKLFKIFKLARLVQFKHKIVYSL</sequence>
<dbReference type="InParanoid" id="Q22Y08"/>